<evidence type="ECO:0000313" key="2">
    <source>
        <dbReference type="Proteomes" id="UP001057402"/>
    </source>
</evidence>
<comment type="caution">
    <text evidence="1">The sequence shown here is derived from an EMBL/GenBank/DDBJ whole genome shotgun (WGS) entry which is preliminary data.</text>
</comment>
<dbReference type="EMBL" id="CM042888">
    <property type="protein sequence ID" value="KAI4326164.1"/>
    <property type="molecule type" value="Genomic_DNA"/>
</dbReference>
<protein>
    <submittedName>
        <fullName evidence="1">Uncharacterized protein</fullName>
    </submittedName>
</protein>
<proteinExistence type="predicted"/>
<organism evidence="1 2">
    <name type="scientific">Melastoma candidum</name>
    <dbReference type="NCBI Taxonomy" id="119954"/>
    <lineage>
        <taxon>Eukaryota</taxon>
        <taxon>Viridiplantae</taxon>
        <taxon>Streptophyta</taxon>
        <taxon>Embryophyta</taxon>
        <taxon>Tracheophyta</taxon>
        <taxon>Spermatophyta</taxon>
        <taxon>Magnoliopsida</taxon>
        <taxon>eudicotyledons</taxon>
        <taxon>Gunneridae</taxon>
        <taxon>Pentapetalae</taxon>
        <taxon>rosids</taxon>
        <taxon>malvids</taxon>
        <taxon>Myrtales</taxon>
        <taxon>Melastomataceae</taxon>
        <taxon>Melastomatoideae</taxon>
        <taxon>Melastomateae</taxon>
        <taxon>Melastoma</taxon>
    </lineage>
</organism>
<name>A0ACB9MRR9_9MYRT</name>
<sequence length="710" mass="79914">MNLAAEEVLSRSFALKKLYSLLQRSVLWPKSPNPDLLDEEAQMLLKDLLDFASTGTVEALRKIIAAKEHGRDPSLPARRDDTMAEFAVLPDFPGTVRDFSARVEKDGLHSWDTTSRQLASRQFNIGTSSDELERRKGICPVCSRKKQPILDTDPILPADCFNGQVLDTPKVDFVTDPCLSVYRLHGQISDMQKVDFVRDHPTGNYGLGNHSDRDESREIGRNSSGSPFDPISSQERPAGASFTAAAMPLDKRSEVVKEVSRRISEIEAGILALQLSSSDAKPTANVYQQRNGIGGASCAITCTGAEEWKRPVHSGRFSVKDVNCRETIPAQLDSTEAVMVNPESSSQSSSQAAKMSSSGPDLMVRGVRVPSSHAYGYKNSRSRLQRSLKSKEFLSAAVRTPKSRSRISPDSISRVNENRDESDSSYSRYKSFKRISAHSRGHTNSRTSRIYVSGSEDQDSRESRRLTEMIANRPDKNKRSSPRESENSRSKWSSRYLPSSRGSGMFSESSSSSSPSREYSADSESSTRLSNESSSYTYSVLSHRDRVNPQKILDRRREFKMHVQANHEKAVGRLRRLKNKLGLIFHHHHHHHHHHHDPRQDAIRKPLQDAFCWKDGREIVKRSRNGNGMAKHRNDQVGHFRTLLHGLLSHLRRSKKPKGNILRNQGAKKSHWWQTMRKSRRGGTTLTSRGRGKLKLGGRRPLIKVPKMVR</sequence>
<evidence type="ECO:0000313" key="1">
    <source>
        <dbReference type="EMBL" id="KAI4326164.1"/>
    </source>
</evidence>
<keyword evidence="2" id="KW-1185">Reference proteome</keyword>
<dbReference type="Proteomes" id="UP001057402">
    <property type="component" value="Chromosome 9"/>
</dbReference>
<reference evidence="2" key="1">
    <citation type="journal article" date="2023" name="Front. Plant Sci.">
        <title>Chromosomal-level genome assembly of Melastoma candidum provides insights into trichome evolution.</title>
        <authorList>
            <person name="Zhong Y."/>
            <person name="Wu W."/>
            <person name="Sun C."/>
            <person name="Zou P."/>
            <person name="Liu Y."/>
            <person name="Dai S."/>
            <person name="Zhou R."/>
        </authorList>
    </citation>
    <scope>NUCLEOTIDE SEQUENCE [LARGE SCALE GENOMIC DNA]</scope>
</reference>
<gene>
    <name evidence="1" type="ORF">MLD38_031504</name>
</gene>
<accession>A0ACB9MRR9</accession>